<dbReference type="GO" id="GO:0004477">
    <property type="term" value="F:methenyltetrahydrofolate cyclohydrolase activity"/>
    <property type="evidence" value="ECO:0007669"/>
    <property type="project" value="UniProtKB-EC"/>
</dbReference>
<evidence type="ECO:0000256" key="1">
    <source>
        <dbReference type="ARBA" id="ARBA00012776"/>
    </source>
</evidence>
<dbReference type="InterPro" id="IPR046346">
    <property type="entry name" value="Aminoacid_DH-like_N_sf"/>
</dbReference>
<dbReference type="InterPro" id="IPR020631">
    <property type="entry name" value="THF_DH/CycHdrlase_NAD-bd_dom"/>
</dbReference>
<reference evidence="3 4" key="1">
    <citation type="journal article" date="2022" name="Nat. Ecol. Evol.">
        <title>A masculinizing supergene underlies an exaggerated male reproductive morph in a spider.</title>
        <authorList>
            <person name="Hendrickx F."/>
            <person name="De Corte Z."/>
            <person name="Sonet G."/>
            <person name="Van Belleghem S.M."/>
            <person name="Kostlbacher S."/>
            <person name="Vangestel C."/>
        </authorList>
    </citation>
    <scope>NUCLEOTIDE SEQUENCE [LARGE SCALE GENOMIC DNA]</scope>
    <source>
        <strain evidence="3">W744_W776</strain>
    </source>
</reference>
<keyword evidence="4" id="KW-1185">Reference proteome</keyword>
<dbReference type="EC" id="3.5.4.9" evidence="1"/>
<protein>
    <recommendedName>
        <fullName evidence="1">methenyltetrahydrofolate cyclohydrolase</fullName>
        <ecNumber evidence="1">3.5.4.9</ecNumber>
    </recommendedName>
</protein>
<dbReference type="Gene3D" id="3.40.50.720">
    <property type="entry name" value="NAD(P)-binding Rossmann-like Domain"/>
    <property type="match status" value="1"/>
</dbReference>
<gene>
    <name evidence="3" type="ORF">JTE90_022874</name>
</gene>
<dbReference type="PRINTS" id="PR00085">
    <property type="entry name" value="THFDHDRGNASE"/>
</dbReference>
<organism evidence="3 4">
    <name type="scientific">Oedothorax gibbosus</name>
    <dbReference type="NCBI Taxonomy" id="931172"/>
    <lineage>
        <taxon>Eukaryota</taxon>
        <taxon>Metazoa</taxon>
        <taxon>Ecdysozoa</taxon>
        <taxon>Arthropoda</taxon>
        <taxon>Chelicerata</taxon>
        <taxon>Arachnida</taxon>
        <taxon>Araneae</taxon>
        <taxon>Araneomorphae</taxon>
        <taxon>Entelegynae</taxon>
        <taxon>Araneoidea</taxon>
        <taxon>Linyphiidae</taxon>
        <taxon>Erigoninae</taxon>
        <taxon>Oedothorax</taxon>
    </lineage>
</organism>
<dbReference type="Gene3D" id="3.40.50.10860">
    <property type="entry name" value="Leucine Dehydrogenase, chain A, domain 1"/>
    <property type="match status" value="1"/>
</dbReference>
<dbReference type="GO" id="GO:0035999">
    <property type="term" value="P:tetrahydrofolate interconversion"/>
    <property type="evidence" value="ECO:0007669"/>
    <property type="project" value="TreeGrafter"/>
</dbReference>
<dbReference type="GO" id="GO:0005829">
    <property type="term" value="C:cytosol"/>
    <property type="evidence" value="ECO:0007669"/>
    <property type="project" value="TreeGrafter"/>
</dbReference>
<evidence type="ECO:0000313" key="3">
    <source>
        <dbReference type="EMBL" id="KAG8186906.1"/>
    </source>
</evidence>
<dbReference type="GO" id="GO:0004488">
    <property type="term" value="F:methylenetetrahydrofolate dehydrogenase (NADP+) activity"/>
    <property type="evidence" value="ECO:0007669"/>
    <property type="project" value="InterPro"/>
</dbReference>
<comment type="caution">
    <text evidence="3">The sequence shown here is derived from an EMBL/GenBank/DDBJ whole genome shotgun (WGS) entry which is preliminary data.</text>
</comment>
<accession>A0AAV6URF0</accession>
<dbReference type="EMBL" id="JAFNEN010000285">
    <property type="protein sequence ID" value="KAG8186906.1"/>
    <property type="molecule type" value="Genomic_DNA"/>
</dbReference>
<dbReference type="SUPFAM" id="SSF51735">
    <property type="entry name" value="NAD(P)-binding Rossmann-fold domains"/>
    <property type="match status" value="1"/>
</dbReference>
<name>A0AAV6URF0_9ARAC</name>
<evidence type="ECO:0000313" key="4">
    <source>
        <dbReference type="Proteomes" id="UP000827092"/>
    </source>
</evidence>
<dbReference type="PANTHER" id="PTHR48099:SF5">
    <property type="entry name" value="C-1-TETRAHYDROFOLATE SYNTHASE, CYTOPLASMIC"/>
    <property type="match status" value="1"/>
</dbReference>
<dbReference type="AlphaFoldDB" id="A0AAV6URF0"/>
<dbReference type="Proteomes" id="UP000827092">
    <property type="component" value="Unassembled WGS sequence"/>
</dbReference>
<sequence length="189" mass="20601">MYVYVILFQLPLDTDTPVDENLILNAVSPNKDVDGLCDANAGRLSHGELEGFFVPCTPTGCMQLIKKTGVTIKGSKAVVIGSSKTVGLPMSLLLLWHHATVVTCHSTTKDLKDETIPVLPVGGQWVMLDTEDVKEVASWITPVPGSRLPSEVRSSILPSFADGQHAGLRMYIPYAQKTYGRFINLYLSI</sequence>
<dbReference type="InterPro" id="IPR000672">
    <property type="entry name" value="THF_DH/CycHdrlase"/>
</dbReference>
<dbReference type="SUPFAM" id="SSF53223">
    <property type="entry name" value="Aminoacid dehydrogenase-like, N-terminal domain"/>
    <property type="match status" value="1"/>
</dbReference>
<dbReference type="InterPro" id="IPR036291">
    <property type="entry name" value="NAD(P)-bd_dom_sf"/>
</dbReference>
<dbReference type="PANTHER" id="PTHR48099">
    <property type="entry name" value="C-1-TETRAHYDROFOLATE SYNTHASE, CYTOPLASMIC-RELATED"/>
    <property type="match status" value="1"/>
</dbReference>
<feature type="domain" description="Tetrahydrofolate dehydrogenase/cyclohydrolase NAD(P)-binding" evidence="2">
    <location>
        <begin position="55"/>
        <end position="114"/>
    </location>
</feature>
<evidence type="ECO:0000259" key="2">
    <source>
        <dbReference type="Pfam" id="PF02882"/>
    </source>
</evidence>
<dbReference type="Pfam" id="PF02882">
    <property type="entry name" value="THF_DHG_CYH_C"/>
    <property type="match status" value="1"/>
</dbReference>
<proteinExistence type="predicted"/>